<evidence type="ECO:0000256" key="1">
    <source>
        <dbReference type="ARBA" id="ARBA00006479"/>
    </source>
</evidence>
<dbReference type="SUPFAM" id="SSF46785">
    <property type="entry name" value="Winged helix' DNA-binding domain"/>
    <property type="match status" value="1"/>
</dbReference>
<dbReference type="RefSeq" id="WP_205358361.1">
    <property type="nucleotide sequence ID" value="NZ_JADKYB010000009.1"/>
</dbReference>
<accession>A0ABS2TT18</accession>
<evidence type="ECO:0000313" key="2">
    <source>
        <dbReference type="EMBL" id="MBM9506489.1"/>
    </source>
</evidence>
<dbReference type="SUPFAM" id="SSF53067">
    <property type="entry name" value="Actin-like ATPase domain"/>
    <property type="match status" value="1"/>
</dbReference>
<reference evidence="2 3" key="1">
    <citation type="submission" date="2021-01" db="EMBL/GenBank/DDBJ databases">
        <title>Streptomyces acididurans sp. nov., isolated from a peat swamp forest soil.</title>
        <authorList>
            <person name="Chantavorakit T."/>
            <person name="Duangmal K."/>
        </authorList>
    </citation>
    <scope>NUCLEOTIDE SEQUENCE [LARGE SCALE GENOMIC DNA]</scope>
    <source>
        <strain evidence="2 3">KK5PA1</strain>
    </source>
</reference>
<dbReference type="CDD" id="cd24076">
    <property type="entry name" value="ASKHA_ATPase_ROK_BsXylR-like"/>
    <property type="match status" value="1"/>
</dbReference>
<dbReference type="PROSITE" id="PS01125">
    <property type="entry name" value="ROK"/>
    <property type="match status" value="1"/>
</dbReference>
<dbReference type="EMBL" id="JADKYB010000009">
    <property type="protein sequence ID" value="MBM9506489.1"/>
    <property type="molecule type" value="Genomic_DNA"/>
</dbReference>
<comment type="similarity">
    <text evidence="1">Belongs to the ROK (NagC/XylR) family.</text>
</comment>
<evidence type="ECO:0000313" key="3">
    <source>
        <dbReference type="Proteomes" id="UP000749040"/>
    </source>
</evidence>
<protein>
    <submittedName>
        <fullName evidence="2">ROK family transcriptional regulator</fullName>
    </submittedName>
</protein>
<dbReference type="Pfam" id="PF00480">
    <property type="entry name" value="ROK"/>
    <property type="match status" value="1"/>
</dbReference>
<dbReference type="InterPro" id="IPR000600">
    <property type="entry name" value="ROK"/>
</dbReference>
<dbReference type="Gene3D" id="1.10.10.10">
    <property type="entry name" value="Winged helix-like DNA-binding domain superfamily/Winged helix DNA-binding domain"/>
    <property type="match status" value="1"/>
</dbReference>
<proteinExistence type="inferred from homology"/>
<dbReference type="InterPro" id="IPR036390">
    <property type="entry name" value="WH_DNA-bd_sf"/>
</dbReference>
<dbReference type="PANTHER" id="PTHR18964">
    <property type="entry name" value="ROK (REPRESSOR, ORF, KINASE) FAMILY"/>
    <property type="match status" value="1"/>
</dbReference>
<gene>
    <name evidence="2" type="ORF">ITX44_18400</name>
</gene>
<dbReference type="InterPro" id="IPR049874">
    <property type="entry name" value="ROK_cs"/>
</dbReference>
<comment type="caution">
    <text evidence="2">The sequence shown here is derived from an EMBL/GenBank/DDBJ whole genome shotgun (WGS) entry which is preliminary data.</text>
</comment>
<dbReference type="Proteomes" id="UP000749040">
    <property type="component" value="Unassembled WGS sequence"/>
</dbReference>
<organism evidence="2 3">
    <name type="scientific">Actinacidiphila acididurans</name>
    <dbReference type="NCBI Taxonomy" id="2784346"/>
    <lineage>
        <taxon>Bacteria</taxon>
        <taxon>Bacillati</taxon>
        <taxon>Actinomycetota</taxon>
        <taxon>Actinomycetes</taxon>
        <taxon>Kitasatosporales</taxon>
        <taxon>Streptomycetaceae</taxon>
        <taxon>Actinacidiphila</taxon>
    </lineage>
</organism>
<dbReference type="Gene3D" id="3.30.420.40">
    <property type="match status" value="2"/>
</dbReference>
<dbReference type="PANTHER" id="PTHR18964:SF173">
    <property type="entry name" value="GLUCOKINASE"/>
    <property type="match status" value="1"/>
</dbReference>
<dbReference type="InterPro" id="IPR043129">
    <property type="entry name" value="ATPase_NBD"/>
</dbReference>
<sequence length="416" mass="42957">MGNAPGSLESLRRTNRLRVLQTVQSRGAASRADIVRLTGLSRTTVSSLVADLLAEDLLVERTDQQPLPVSPNGGRPATLLTLNPGSGGYLGVHFGHDSVRVAVADLSCTVLAEEQRDVAVDEHVRDSFGYAHRAALRLLEQLDLPASRMVGLGVAVSAPVRHGSGTLASPSPLKGWDDVDVAGEWHRRLHLPVHVGNDANLGAVAEWMFGAGRGVDDFVYVMLSDGVGSGIILKGQVHEGATGTAGELGHVVVAPDGYVCRCGNRGCLETVAGGRALALALSQARGPDTTLDDVLRLTAAGDVGALRAVEDAGRAVGHALSGLCTMLDPRLIVVGGRTGTAGEPLLEGIRATLARELSPPLNRSVRVVPGALGTRAEVLGAIALAHRETPAHVLPGATPAGALPGAVPGAVREHAR</sequence>
<keyword evidence="3" id="KW-1185">Reference proteome</keyword>
<dbReference type="InterPro" id="IPR036388">
    <property type="entry name" value="WH-like_DNA-bd_sf"/>
</dbReference>
<name>A0ABS2TT18_9ACTN</name>